<dbReference type="GO" id="GO:0006508">
    <property type="term" value="P:proteolysis"/>
    <property type="evidence" value="ECO:0007669"/>
    <property type="project" value="UniProtKB-KW"/>
</dbReference>
<evidence type="ECO:0000256" key="4">
    <source>
        <dbReference type="ARBA" id="ARBA00022825"/>
    </source>
</evidence>
<evidence type="ECO:0000256" key="1">
    <source>
        <dbReference type="ARBA" id="ARBA00022670"/>
    </source>
</evidence>
<dbReference type="SMART" id="SM00020">
    <property type="entry name" value="Tryp_SPc"/>
    <property type="match status" value="3"/>
</dbReference>
<dbReference type="Proteomes" id="UP000092462">
    <property type="component" value="Unassembled WGS sequence"/>
</dbReference>
<name>A0A1B0DP96_PHLPP</name>
<keyword evidence="9" id="KW-1185">Reference proteome</keyword>
<dbReference type="PROSITE" id="PS50240">
    <property type="entry name" value="TRYPSIN_DOM"/>
    <property type="match status" value="3"/>
</dbReference>
<evidence type="ECO:0000256" key="3">
    <source>
        <dbReference type="ARBA" id="ARBA00022801"/>
    </source>
</evidence>
<dbReference type="InterPro" id="IPR050430">
    <property type="entry name" value="Peptidase_S1"/>
</dbReference>
<dbReference type="EMBL" id="AJVK01018122">
    <property type="status" value="NOT_ANNOTATED_CDS"/>
    <property type="molecule type" value="Genomic_DNA"/>
</dbReference>
<dbReference type="InterPro" id="IPR033116">
    <property type="entry name" value="TRYPSIN_SER"/>
</dbReference>
<dbReference type="PRINTS" id="PR00722">
    <property type="entry name" value="CHYMOTRYPSIN"/>
</dbReference>
<dbReference type="SUPFAM" id="SSF50494">
    <property type="entry name" value="Trypsin-like serine proteases"/>
    <property type="match status" value="3"/>
</dbReference>
<dbReference type="PROSITE" id="PS00135">
    <property type="entry name" value="TRYPSIN_SER"/>
    <property type="match status" value="3"/>
</dbReference>
<protein>
    <recommendedName>
        <fullName evidence="7">Peptidase S1 domain-containing protein</fullName>
    </recommendedName>
</protein>
<dbReference type="GO" id="GO:0004252">
    <property type="term" value="F:serine-type endopeptidase activity"/>
    <property type="evidence" value="ECO:0007669"/>
    <property type="project" value="InterPro"/>
</dbReference>
<dbReference type="CDD" id="cd00190">
    <property type="entry name" value="Tryp_SPc"/>
    <property type="match status" value="3"/>
</dbReference>
<feature type="domain" description="Peptidase S1" evidence="7">
    <location>
        <begin position="284"/>
        <end position="522"/>
    </location>
</feature>
<dbReference type="GO" id="GO:0007586">
    <property type="term" value="P:digestion"/>
    <property type="evidence" value="ECO:0007669"/>
    <property type="project" value="UniProtKB-KW"/>
</dbReference>
<reference evidence="8" key="1">
    <citation type="submission" date="2022-08" db="UniProtKB">
        <authorList>
            <consortium name="EnsemblMetazoa"/>
        </authorList>
    </citation>
    <scope>IDENTIFICATION</scope>
    <source>
        <strain evidence="8">Israel</strain>
    </source>
</reference>
<keyword evidence="4" id="KW-0720">Serine protease</keyword>
<dbReference type="InterPro" id="IPR001254">
    <property type="entry name" value="Trypsin_dom"/>
</dbReference>
<evidence type="ECO:0000256" key="6">
    <source>
        <dbReference type="ARBA" id="ARBA00024195"/>
    </source>
</evidence>
<dbReference type="EnsemblMetazoa" id="PPAI010332-RA">
    <property type="protein sequence ID" value="PPAI010332-PA"/>
    <property type="gene ID" value="PPAI010332"/>
</dbReference>
<keyword evidence="2" id="KW-0222">Digestion</keyword>
<dbReference type="PROSITE" id="PS00134">
    <property type="entry name" value="TRYPSIN_HIS"/>
    <property type="match status" value="3"/>
</dbReference>
<evidence type="ECO:0000256" key="2">
    <source>
        <dbReference type="ARBA" id="ARBA00022757"/>
    </source>
</evidence>
<dbReference type="InterPro" id="IPR009003">
    <property type="entry name" value="Peptidase_S1_PA"/>
</dbReference>
<dbReference type="Pfam" id="PF00089">
    <property type="entry name" value="Trypsin"/>
    <property type="match status" value="3"/>
</dbReference>
<dbReference type="PANTHER" id="PTHR24276:SF91">
    <property type="entry name" value="AT26814P-RELATED"/>
    <property type="match status" value="1"/>
</dbReference>
<dbReference type="InterPro" id="IPR043504">
    <property type="entry name" value="Peptidase_S1_PA_chymotrypsin"/>
</dbReference>
<sequence length="716" mass="76100">MIRQVCLVVLLCTVGVFSRKCCCWTIPSHVSLRSVANSHFCGAFIVNNRWVVSAAHCTINRTPGNTRIIVGALQLSSGGTNMATARIENHPNYNGNTLANDICALQTSANIGFSNTVQPMAMGSNHVGGGVGATAAGWGRIGTNLPLANTLQWLNVQTLTNADCRARHNIINRQFVHDNTICTFTRQGEGMCNGDSGSALFVGNTAIGVVSWGIPCAQGFPDNFARSGIKAERPYKRVSVLLRLFKMIRQVCLIALLCVAGVFSRTIEDNVDDSDWYANWEGFIVGGQNAAAGQFPHSVSLRSTANSHFCGAFVVNNRWVVSAAHCTINRSPGNTRIIVGALQLSSGGTNMATARIENHPNYHGPSLANDVCALQTSANIAFSNTVQPLSMGSTHIGGGAQATAAGWGRIGHNLPLANTLQWLNVQTLTNADCRNRHSAGNAARVHDNTICTFTRQGEGMCNGDSGSALFIGSSAIGIVSWVFSKVHKMIREVCLIALLCVAGVFSRTLESPETDPAWAANWEGFIVGGQNAVSGQFPHVVSLRSTANSHFCGAFIVNNRWVVSAAHCTISRNPGNTWIVVGALQLSSGGTNVGTSRIENHPDYSGITLANDVCALQTQNTITFSNTVQPLSMGSTHIGGGAQATAAGWGRIGHNLPLANTLQWLNVQTITNEDCRNRHSAINALRVHDNTICTFTRQGEGMCNGDSGSALFIGNS</sequence>
<dbReference type="InterPro" id="IPR018114">
    <property type="entry name" value="TRYPSIN_HIS"/>
</dbReference>
<dbReference type="VEuPathDB" id="VectorBase:PPAPM1_003198"/>
<feature type="domain" description="Peptidase S1" evidence="7">
    <location>
        <begin position="526"/>
        <end position="716"/>
    </location>
</feature>
<organism evidence="8 9">
    <name type="scientific">Phlebotomus papatasi</name>
    <name type="common">Sandfly</name>
    <dbReference type="NCBI Taxonomy" id="29031"/>
    <lineage>
        <taxon>Eukaryota</taxon>
        <taxon>Metazoa</taxon>
        <taxon>Ecdysozoa</taxon>
        <taxon>Arthropoda</taxon>
        <taxon>Hexapoda</taxon>
        <taxon>Insecta</taxon>
        <taxon>Pterygota</taxon>
        <taxon>Neoptera</taxon>
        <taxon>Endopterygota</taxon>
        <taxon>Diptera</taxon>
        <taxon>Nematocera</taxon>
        <taxon>Psychodoidea</taxon>
        <taxon>Psychodidae</taxon>
        <taxon>Phlebotomus</taxon>
        <taxon>Phlebotomus</taxon>
    </lineage>
</organism>
<evidence type="ECO:0000256" key="5">
    <source>
        <dbReference type="ARBA" id="ARBA00023157"/>
    </source>
</evidence>
<dbReference type="InterPro" id="IPR001314">
    <property type="entry name" value="Peptidase_S1A"/>
</dbReference>
<dbReference type="FunFam" id="2.40.10.10:FF:000068">
    <property type="entry name" value="transmembrane protease serine 2"/>
    <property type="match status" value="3"/>
</dbReference>
<keyword evidence="5" id="KW-1015">Disulfide bond</keyword>
<keyword evidence="1" id="KW-0645">Protease</keyword>
<dbReference type="PANTHER" id="PTHR24276">
    <property type="entry name" value="POLYSERASE-RELATED"/>
    <property type="match status" value="1"/>
</dbReference>
<dbReference type="VEuPathDB" id="VectorBase:PPAPM1_010319"/>
<dbReference type="VEuPathDB" id="VectorBase:PPAPM1_001119"/>
<evidence type="ECO:0000313" key="9">
    <source>
        <dbReference type="Proteomes" id="UP000092462"/>
    </source>
</evidence>
<evidence type="ECO:0000313" key="8">
    <source>
        <dbReference type="EnsemblMetazoa" id="PPAI010332-PA"/>
    </source>
</evidence>
<accession>A0A1B0DP96</accession>
<evidence type="ECO:0000259" key="7">
    <source>
        <dbReference type="PROSITE" id="PS50240"/>
    </source>
</evidence>
<dbReference type="AlphaFoldDB" id="A0A1B0DP96"/>
<feature type="domain" description="Peptidase S1" evidence="7">
    <location>
        <begin position="13"/>
        <end position="280"/>
    </location>
</feature>
<keyword evidence="3" id="KW-0378">Hydrolase</keyword>
<comment type="similarity">
    <text evidence="6">Belongs to the peptidase S1 family. CLIP subfamily.</text>
</comment>
<dbReference type="Gene3D" id="2.40.10.10">
    <property type="entry name" value="Trypsin-like serine proteases"/>
    <property type="match status" value="5"/>
</dbReference>
<dbReference type="VEuPathDB" id="VectorBase:PPAI010332"/>
<proteinExistence type="inferred from homology"/>